<sequence>MTNQNQFCHVNNYLTFLVTKPCLAFTLSFYTNSRCGSRSSGGLRGVLHGNPLLGRRLQPAKYRRVSAAISSLPGKPPVSLEIRRVLTAKAQTDCVPRQWLPFRPHTPTHTDPTDAASRNCSNWISGIDISASKPPINTIKQNTLATTQHCRAIHELAGAGKVVVGWRRLNPEL</sequence>
<dbReference type="Proteomes" id="UP000051922">
    <property type="component" value="Unassembled WGS sequence"/>
</dbReference>
<dbReference type="EMBL" id="AZFJ01000049">
    <property type="protein sequence ID" value="KRL86011.1"/>
    <property type="molecule type" value="Genomic_DNA"/>
</dbReference>
<keyword evidence="2" id="KW-1185">Reference proteome</keyword>
<dbReference type="AlphaFoldDB" id="A0A0R1U835"/>
<gene>
    <name evidence="1" type="ORF">FC50_GL001418</name>
</gene>
<evidence type="ECO:0000313" key="2">
    <source>
        <dbReference type="Proteomes" id="UP000051922"/>
    </source>
</evidence>
<organism evidence="1 2">
    <name type="scientific">Lacticaseibacillus pantheris DSM 15945 = JCM 12539 = NBRC 106106</name>
    <dbReference type="NCBI Taxonomy" id="1423783"/>
    <lineage>
        <taxon>Bacteria</taxon>
        <taxon>Bacillati</taxon>
        <taxon>Bacillota</taxon>
        <taxon>Bacilli</taxon>
        <taxon>Lactobacillales</taxon>
        <taxon>Lactobacillaceae</taxon>
        <taxon>Lacticaseibacillus</taxon>
    </lineage>
</organism>
<comment type="caution">
    <text evidence="1">The sequence shown here is derived from an EMBL/GenBank/DDBJ whole genome shotgun (WGS) entry which is preliminary data.</text>
</comment>
<name>A0A0R1U835_9LACO</name>
<reference evidence="1 2" key="1">
    <citation type="journal article" date="2015" name="Genome Announc.">
        <title>Expanding the biotechnology potential of lactobacilli through comparative genomics of 213 strains and associated genera.</title>
        <authorList>
            <person name="Sun Z."/>
            <person name="Harris H.M."/>
            <person name="McCann A."/>
            <person name="Guo C."/>
            <person name="Argimon S."/>
            <person name="Zhang W."/>
            <person name="Yang X."/>
            <person name="Jeffery I.B."/>
            <person name="Cooney J.C."/>
            <person name="Kagawa T.F."/>
            <person name="Liu W."/>
            <person name="Song Y."/>
            <person name="Salvetti E."/>
            <person name="Wrobel A."/>
            <person name="Rasinkangas P."/>
            <person name="Parkhill J."/>
            <person name="Rea M.C."/>
            <person name="O'Sullivan O."/>
            <person name="Ritari J."/>
            <person name="Douillard F.P."/>
            <person name="Paul Ross R."/>
            <person name="Yang R."/>
            <person name="Briner A.E."/>
            <person name="Felis G.E."/>
            <person name="de Vos W.M."/>
            <person name="Barrangou R."/>
            <person name="Klaenhammer T.R."/>
            <person name="Caufield P.W."/>
            <person name="Cui Y."/>
            <person name="Zhang H."/>
            <person name="O'Toole P.W."/>
        </authorList>
    </citation>
    <scope>NUCLEOTIDE SEQUENCE [LARGE SCALE GENOMIC DNA]</scope>
    <source>
        <strain evidence="1 2">DSM 15945</strain>
    </source>
</reference>
<dbReference type="PATRIC" id="fig|1423783.4.peg.1459"/>
<accession>A0A0R1U835</accession>
<evidence type="ECO:0000313" key="1">
    <source>
        <dbReference type="EMBL" id="KRL86011.1"/>
    </source>
</evidence>
<proteinExistence type="predicted"/>
<protein>
    <submittedName>
        <fullName evidence="1">Uncharacterized protein</fullName>
    </submittedName>
</protein>